<sequence>MNDSAFEAIKHENAKELEQIKWQFKKEELSYCEAGLHLRSLNQQLWQVPSLVIAITGGIWYGAATISGDSPKVLALFFAAAVNILTIPIIFRLRQLIKKHINHQLLFNHQQDSKGNYTVITCWSLLLITAACFSIASASDIKKFNTENKKAETYTIINYIHFKKTEARSK</sequence>
<feature type="transmembrane region" description="Helical" evidence="1">
    <location>
        <begin position="45"/>
        <end position="63"/>
    </location>
</feature>
<keyword evidence="1" id="KW-0812">Transmembrane</keyword>
<proteinExistence type="predicted"/>
<evidence type="ECO:0000256" key="1">
    <source>
        <dbReference type="SAM" id="Phobius"/>
    </source>
</evidence>
<evidence type="ECO:0000313" key="3">
    <source>
        <dbReference type="Proteomes" id="UP000004986"/>
    </source>
</evidence>
<feature type="transmembrane region" description="Helical" evidence="1">
    <location>
        <begin position="75"/>
        <end position="94"/>
    </location>
</feature>
<dbReference type="BioCyc" id="PSYR629263:G11X0-4031-MONOMER"/>
<comment type="caution">
    <text evidence="2">The sequence shown here is derived from an EMBL/GenBank/DDBJ whole genome shotgun (WGS) entry which is preliminary data.</text>
</comment>
<evidence type="ECO:0000313" key="2">
    <source>
        <dbReference type="EMBL" id="EGH45023.1"/>
    </source>
</evidence>
<gene>
    <name evidence="2" type="ORF">PSYPI_22822</name>
</gene>
<accession>F3GD73</accession>
<keyword evidence="1" id="KW-1133">Transmembrane helix</keyword>
<dbReference type="EMBL" id="AEAI01001153">
    <property type="protein sequence ID" value="EGH45023.1"/>
    <property type="molecule type" value="Genomic_DNA"/>
</dbReference>
<name>F3GD73_PSESJ</name>
<protein>
    <submittedName>
        <fullName evidence="2">Uncharacterized protein</fullName>
    </submittedName>
</protein>
<keyword evidence="3" id="KW-1185">Reference proteome</keyword>
<organism evidence="2 3">
    <name type="scientific">Pseudomonas syringae pv. pisi str. 1704B</name>
    <dbReference type="NCBI Taxonomy" id="629263"/>
    <lineage>
        <taxon>Bacteria</taxon>
        <taxon>Pseudomonadati</taxon>
        <taxon>Pseudomonadota</taxon>
        <taxon>Gammaproteobacteria</taxon>
        <taxon>Pseudomonadales</taxon>
        <taxon>Pseudomonadaceae</taxon>
        <taxon>Pseudomonas</taxon>
        <taxon>Pseudomonas syringae</taxon>
    </lineage>
</organism>
<dbReference type="AlphaFoldDB" id="F3GD73"/>
<keyword evidence="1" id="KW-0472">Membrane</keyword>
<dbReference type="Proteomes" id="UP000004986">
    <property type="component" value="Unassembled WGS sequence"/>
</dbReference>
<dbReference type="HOGENOM" id="CLU_121332_0_0_6"/>
<reference evidence="2 3" key="1">
    <citation type="journal article" date="2011" name="PLoS Pathog.">
        <title>Dynamic evolution of pathogenicity revealed by sequencing and comparative genomics of 19 Pseudomonas syringae isolates.</title>
        <authorList>
            <person name="Baltrus D.A."/>
            <person name="Nishimura M.T."/>
            <person name="Romanchuk A."/>
            <person name="Chang J.H."/>
            <person name="Mukhtar M.S."/>
            <person name="Cherkis K."/>
            <person name="Roach J."/>
            <person name="Grant S.R."/>
            <person name="Jones C.D."/>
            <person name="Dangl J.L."/>
        </authorList>
    </citation>
    <scope>NUCLEOTIDE SEQUENCE [LARGE SCALE GENOMIC DNA]</scope>
    <source>
        <strain evidence="2 3">1704B</strain>
    </source>
</reference>
<feature type="transmembrane region" description="Helical" evidence="1">
    <location>
        <begin position="115"/>
        <end position="136"/>
    </location>
</feature>